<evidence type="ECO:0000256" key="8">
    <source>
        <dbReference type="ARBA" id="ARBA00022618"/>
    </source>
</evidence>
<sequence>MTKPHLIDRMPACRGRLSADAALANVTWFRVGGPAEVMFRPADAEDLADFLAGLPEDVPVTVLGVASNLLIRDGGIPGVVIRLGRGFTDIVADGLNLTVGAAALDLNVANVARDAGIAGLEFLSGIPGTVGGALRMNGGAYGREIKDVLVEAQGVTRRGERVSYDNAAMGFTYRHAGVPEDVIFTGGILRGEAGDPLEIARRMAEISDKRADTQPVRSRTGGSTFKNPPGHKAWELIDKAGCRGFAIGDAQVSEKHCNFLINQGGATAAQLEALGEEVRRRVFETSGVTLEWEIKRVGVPHSPSPAPGEGRGGGTGKDQGTDPRTTLTRPAEPATLSRDGRGTSEGTLA</sequence>
<dbReference type="NCBIfam" id="TIGR00179">
    <property type="entry name" value="murB"/>
    <property type="match status" value="1"/>
</dbReference>
<dbReference type="Proteomes" id="UP000781958">
    <property type="component" value="Unassembled WGS sequence"/>
</dbReference>
<keyword evidence="23" id="KW-1185">Reference proteome</keyword>
<keyword evidence="7 19" id="KW-0963">Cytoplasm</keyword>
<dbReference type="InterPro" id="IPR016167">
    <property type="entry name" value="FAD-bd_PCMH_sub1"/>
</dbReference>
<comment type="catalytic activity">
    <reaction evidence="18 19">
        <text>UDP-N-acetyl-alpha-D-muramate + NADP(+) = UDP-N-acetyl-3-O-(1-carboxyvinyl)-alpha-D-glucosamine + NADPH + H(+)</text>
        <dbReference type="Rhea" id="RHEA:12248"/>
        <dbReference type="ChEBI" id="CHEBI:15378"/>
        <dbReference type="ChEBI" id="CHEBI:57783"/>
        <dbReference type="ChEBI" id="CHEBI:58349"/>
        <dbReference type="ChEBI" id="CHEBI:68483"/>
        <dbReference type="ChEBI" id="CHEBI:70757"/>
        <dbReference type="EC" id="1.3.1.98"/>
    </reaction>
</comment>
<dbReference type="SUPFAM" id="SSF56194">
    <property type="entry name" value="Uridine diphospho-N-Acetylenolpyruvylglucosamine reductase, MurB, C-terminal domain"/>
    <property type="match status" value="1"/>
</dbReference>
<feature type="active site" description="Proton donor" evidence="19">
    <location>
        <position position="223"/>
    </location>
</feature>
<dbReference type="Gene3D" id="3.30.43.10">
    <property type="entry name" value="Uridine Diphospho-n-acetylenolpyruvylglucosamine Reductase, domain 2"/>
    <property type="match status" value="1"/>
</dbReference>
<comment type="caution">
    <text evidence="22">The sequence shown here is derived from an EMBL/GenBank/DDBJ whole genome shotgun (WGS) entry which is preliminary data.</text>
</comment>
<dbReference type="GO" id="GO:0008762">
    <property type="term" value="F:UDP-N-acetylmuramate dehydrogenase activity"/>
    <property type="evidence" value="ECO:0007669"/>
    <property type="project" value="UniProtKB-EC"/>
</dbReference>
<comment type="cofactor">
    <cofactor evidence="1 19">
        <name>FAD</name>
        <dbReference type="ChEBI" id="CHEBI:57692"/>
    </cofactor>
</comment>
<evidence type="ECO:0000256" key="2">
    <source>
        <dbReference type="ARBA" id="ARBA00003921"/>
    </source>
</evidence>
<feature type="compositionally biased region" description="Polar residues" evidence="20">
    <location>
        <begin position="215"/>
        <end position="226"/>
    </location>
</feature>
<dbReference type="Gene3D" id="3.30.465.10">
    <property type="match status" value="1"/>
</dbReference>
<dbReference type="InterPro" id="IPR006094">
    <property type="entry name" value="Oxid_FAD_bind_N"/>
</dbReference>
<feature type="domain" description="FAD-binding PCMH-type" evidence="21">
    <location>
        <begin position="30"/>
        <end position="210"/>
    </location>
</feature>
<evidence type="ECO:0000256" key="14">
    <source>
        <dbReference type="ARBA" id="ARBA00023002"/>
    </source>
</evidence>
<dbReference type="EC" id="1.3.1.98" evidence="5 19"/>
<keyword evidence="12 19" id="KW-0133">Cell shape</keyword>
<evidence type="ECO:0000256" key="10">
    <source>
        <dbReference type="ARBA" id="ARBA00022827"/>
    </source>
</evidence>
<evidence type="ECO:0000256" key="4">
    <source>
        <dbReference type="ARBA" id="ARBA00004752"/>
    </source>
</evidence>
<dbReference type="InterPro" id="IPR036318">
    <property type="entry name" value="FAD-bd_PCMH-like_sf"/>
</dbReference>
<evidence type="ECO:0000256" key="20">
    <source>
        <dbReference type="SAM" id="MobiDB-lite"/>
    </source>
</evidence>
<dbReference type="InterPro" id="IPR003170">
    <property type="entry name" value="MurB"/>
</dbReference>
<keyword evidence="14 19" id="KW-0560">Oxidoreductase</keyword>
<keyword evidence="13 19" id="KW-0573">Peptidoglycan synthesis</keyword>
<evidence type="ECO:0000256" key="13">
    <source>
        <dbReference type="ARBA" id="ARBA00022984"/>
    </source>
</evidence>
<comment type="pathway">
    <text evidence="4 19">Cell wall biogenesis; peptidoglycan biosynthesis.</text>
</comment>
<dbReference type="NCBIfam" id="NF010480">
    <property type="entry name" value="PRK13905.1"/>
    <property type="match status" value="1"/>
</dbReference>
<dbReference type="InterPro" id="IPR036635">
    <property type="entry name" value="MurB_C_sf"/>
</dbReference>
<evidence type="ECO:0000256" key="7">
    <source>
        <dbReference type="ARBA" id="ARBA00022490"/>
    </source>
</evidence>
<feature type="active site" evidence="19">
    <location>
        <position position="293"/>
    </location>
</feature>
<evidence type="ECO:0000256" key="15">
    <source>
        <dbReference type="ARBA" id="ARBA00023306"/>
    </source>
</evidence>
<comment type="subcellular location">
    <subcellularLocation>
        <location evidence="3 19">Cytoplasm</location>
    </subcellularLocation>
</comment>
<evidence type="ECO:0000259" key="21">
    <source>
        <dbReference type="PROSITE" id="PS51387"/>
    </source>
</evidence>
<protein>
    <recommendedName>
        <fullName evidence="6 19">UDP-N-acetylenolpyruvoylglucosamine reductase</fullName>
        <ecNumber evidence="5 19">1.3.1.98</ecNumber>
    </recommendedName>
    <alternativeName>
        <fullName evidence="17 19">UDP-N-acetylmuramate dehydrogenase</fullName>
    </alternativeName>
</protein>
<comment type="similarity">
    <text evidence="19">Belongs to the MurB family.</text>
</comment>
<evidence type="ECO:0000313" key="23">
    <source>
        <dbReference type="Proteomes" id="UP000781958"/>
    </source>
</evidence>
<accession>A0ABS4SS05</accession>
<name>A0ABS4SS05_9PROT</name>
<keyword evidence="9 19" id="KW-0285">Flavoprotein</keyword>
<dbReference type="PROSITE" id="PS51387">
    <property type="entry name" value="FAD_PCMH"/>
    <property type="match status" value="1"/>
</dbReference>
<dbReference type="InterPro" id="IPR016166">
    <property type="entry name" value="FAD-bd_PCMH"/>
</dbReference>
<dbReference type="Pfam" id="PF01565">
    <property type="entry name" value="FAD_binding_4"/>
    <property type="match status" value="1"/>
</dbReference>
<evidence type="ECO:0000256" key="6">
    <source>
        <dbReference type="ARBA" id="ARBA00015188"/>
    </source>
</evidence>
<dbReference type="Pfam" id="PF02873">
    <property type="entry name" value="MurB_C"/>
    <property type="match status" value="1"/>
</dbReference>
<comment type="function">
    <text evidence="2 19">Cell wall formation.</text>
</comment>
<dbReference type="SUPFAM" id="SSF56176">
    <property type="entry name" value="FAD-binding/transporter-associated domain-like"/>
    <property type="match status" value="1"/>
</dbReference>
<dbReference type="InterPro" id="IPR011601">
    <property type="entry name" value="MurB_C"/>
</dbReference>
<evidence type="ECO:0000256" key="1">
    <source>
        <dbReference type="ARBA" id="ARBA00001974"/>
    </source>
</evidence>
<keyword evidence="15 19" id="KW-0131">Cell cycle</keyword>
<evidence type="ECO:0000313" key="22">
    <source>
        <dbReference type="EMBL" id="MBP2295340.1"/>
    </source>
</evidence>
<evidence type="ECO:0000256" key="16">
    <source>
        <dbReference type="ARBA" id="ARBA00023316"/>
    </source>
</evidence>
<dbReference type="InterPro" id="IPR016169">
    <property type="entry name" value="FAD-bd_PCMH_sub2"/>
</dbReference>
<feature type="region of interest" description="Disordered" evidence="20">
    <location>
        <begin position="208"/>
        <end position="231"/>
    </location>
</feature>
<dbReference type="PANTHER" id="PTHR21071">
    <property type="entry name" value="UDP-N-ACETYLENOLPYRUVOYLGLUCOSAMINE REDUCTASE"/>
    <property type="match status" value="1"/>
</dbReference>
<evidence type="ECO:0000256" key="9">
    <source>
        <dbReference type="ARBA" id="ARBA00022630"/>
    </source>
</evidence>
<reference evidence="22 23" key="1">
    <citation type="submission" date="2021-03" db="EMBL/GenBank/DDBJ databases">
        <title>Genomic Encyclopedia of Type Strains, Phase III (KMG-III): the genomes of soil and plant-associated and newly described type strains.</title>
        <authorList>
            <person name="Whitman W."/>
        </authorList>
    </citation>
    <scope>NUCLEOTIDE SEQUENCE [LARGE SCALE GENOMIC DNA]</scope>
    <source>
        <strain evidence="22 23">IMMIB AFH-6</strain>
    </source>
</reference>
<evidence type="ECO:0000256" key="19">
    <source>
        <dbReference type="HAMAP-Rule" id="MF_00037"/>
    </source>
</evidence>
<gene>
    <name evidence="19" type="primary">murB</name>
    <name evidence="22" type="ORF">J2851_005145</name>
</gene>
<feature type="region of interest" description="Disordered" evidence="20">
    <location>
        <begin position="296"/>
        <end position="349"/>
    </location>
</feature>
<dbReference type="HAMAP" id="MF_00037">
    <property type="entry name" value="MurB"/>
    <property type="match status" value="1"/>
</dbReference>
<organism evidence="22 23">
    <name type="scientific">Azospirillum rugosum</name>
    <dbReference type="NCBI Taxonomy" id="416170"/>
    <lineage>
        <taxon>Bacteria</taxon>
        <taxon>Pseudomonadati</taxon>
        <taxon>Pseudomonadota</taxon>
        <taxon>Alphaproteobacteria</taxon>
        <taxon>Rhodospirillales</taxon>
        <taxon>Azospirillaceae</taxon>
        <taxon>Azospirillum</taxon>
    </lineage>
</organism>
<evidence type="ECO:0000256" key="18">
    <source>
        <dbReference type="ARBA" id="ARBA00048914"/>
    </source>
</evidence>
<evidence type="ECO:0000256" key="11">
    <source>
        <dbReference type="ARBA" id="ARBA00022857"/>
    </source>
</evidence>
<keyword evidence="16 19" id="KW-0961">Cell wall biogenesis/degradation</keyword>
<evidence type="ECO:0000256" key="3">
    <source>
        <dbReference type="ARBA" id="ARBA00004496"/>
    </source>
</evidence>
<evidence type="ECO:0000256" key="17">
    <source>
        <dbReference type="ARBA" id="ARBA00031026"/>
    </source>
</evidence>
<dbReference type="Gene3D" id="3.90.78.10">
    <property type="entry name" value="UDP-N-acetylenolpyruvoylglucosamine reductase, C-terminal domain"/>
    <property type="match status" value="1"/>
</dbReference>
<keyword evidence="8 19" id="KW-0132">Cell division</keyword>
<keyword evidence="11 19" id="KW-0521">NADP</keyword>
<feature type="active site" evidence="19">
    <location>
        <position position="174"/>
    </location>
</feature>
<keyword evidence="10 19" id="KW-0274">FAD</keyword>
<evidence type="ECO:0000256" key="5">
    <source>
        <dbReference type="ARBA" id="ARBA00012518"/>
    </source>
</evidence>
<dbReference type="EMBL" id="JAGINP010000021">
    <property type="protein sequence ID" value="MBP2295340.1"/>
    <property type="molecule type" value="Genomic_DNA"/>
</dbReference>
<evidence type="ECO:0000256" key="12">
    <source>
        <dbReference type="ARBA" id="ARBA00022960"/>
    </source>
</evidence>
<proteinExistence type="inferred from homology"/>
<dbReference type="PANTHER" id="PTHR21071:SF4">
    <property type="entry name" value="UDP-N-ACETYLENOLPYRUVOYLGLUCOSAMINE REDUCTASE"/>
    <property type="match status" value="1"/>
</dbReference>